<sequence length="98" mass="11321">MSTQKILTIMYEQLPKIHGNAGFGDHVTFLRWVQPNTSDFDGDLTDVKLLIHFYNSWASTPRTPLEDHLNNNTVFQYERGLPVGEDEQSELERIVDID</sequence>
<evidence type="ECO:0000313" key="1">
    <source>
        <dbReference type="EMBL" id="KAH9642312.1"/>
    </source>
</evidence>
<evidence type="ECO:0000313" key="2">
    <source>
        <dbReference type="Proteomes" id="UP000814243"/>
    </source>
</evidence>
<dbReference type="AlphaFoldDB" id="A0A922MT24"/>
<name>A0A922MT24_SPOEX</name>
<proteinExistence type="predicted"/>
<dbReference type="EMBL" id="JACEFF010000192">
    <property type="protein sequence ID" value="KAH9642312.1"/>
    <property type="molecule type" value="Genomic_DNA"/>
</dbReference>
<gene>
    <name evidence="1" type="ORF">HF086_009676</name>
</gene>
<protein>
    <submittedName>
        <fullName evidence="1">Uncharacterized protein</fullName>
    </submittedName>
</protein>
<organism evidence="1 2">
    <name type="scientific">Spodoptera exigua</name>
    <name type="common">Beet armyworm</name>
    <name type="synonym">Noctua fulgens</name>
    <dbReference type="NCBI Taxonomy" id="7107"/>
    <lineage>
        <taxon>Eukaryota</taxon>
        <taxon>Metazoa</taxon>
        <taxon>Ecdysozoa</taxon>
        <taxon>Arthropoda</taxon>
        <taxon>Hexapoda</taxon>
        <taxon>Insecta</taxon>
        <taxon>Pterygota</taxon>
        <taxon>Neoptera</taxon>
        <taxon>Endopterygota</taxon>
        <taxon>Lepidoptera</taxon>
        <taxon>Glossata</taxon>
        <taxon>Ditrysia</taxon>
        <taxon>Noctuoidea</taxon>
        <taxon>Noctuidae</taxon>
        <taxon>Amphipyrinae</taxon>
        <taxon>Spodoptera</taxon>
    </lineage>
</organism>
<dbReference type="Proteomes" id="UP000814243">
    <property type="component" value="Unassembled WGS sequence"/>
</dbReference>
<reference evidence="1" key="1">
    <citation type="journal article" date="2021" name="G3 (Bethesda)">
        <title>Genome and transcriptome analysis of the beet armyworm Spodoptera exigua reveals targets for pest control. .</title>
        <authorList>
            <person name="Simon S."/>
            <person name="Breeschoten T."/>
            <person name="Jansen H.J."/>
            <person name="Dirks R.P."/>
            <person name="Schranz M.E."/>
            <person name="Ros V.I.D."/>
        </authorList>
    </citation>
    <scope>NUCLEOTIDE SEQUENCE</scope>
    <source>
        <strain evidence="1">TB_SE_WUR_2020</strain>
    </source>
</reference>
<accession>A0A922MT24</accession>
<comment type="caution">
    <text evidence="1">The sequence shown here is derived from an EMBL/GenBank/DDBJ whole genome shotgun (WGS) entry which is preliminary data.</text>
</comment>